<evidence type="ECO:0000256" key="4">
    <source>
        <dbReference type="ARBA" id="ARBA00022679"/>
    </source>
</evidence>
<dbReference type="InterPro" id="IPR036890">
    <property type="entry name" value="HATPase_C_sf"/>
</dbReference>
<evidence type="ECO:0000256" key="8">
    <source>
        <dbReference type="ARBA" id="ARBA00023012"/>
    </source>
</evidence>
<dbReference type="InterPro" id="IPR003661">
    <property type="entry name" value="HisK_dim/P_dom"/>
</dbReference>
<feature type="domain" description="Histidine kinase" evidence="9">
    <location>
        <begin position="144"/>
        <end position="365"/>
    </location>
</feature>
<keyword evidence="11" id="KW-1185">Reference proteome</keyword>
<dbReference type="GO" id="GO:0000155">
    <property type="term" value="F:phosphorelay sensor kinase activity"/>
    <property type="evidence" value="ECO:0007669"/>
    <property type="project" value="InterPro"/>
</dbReference>
<dbReference type="Pfam" id="PF00512">
    <property type="entry name" value="HisKA"/>
    <property type="match status" value="1"/>
</dbReference>
<dbReference type="EMBL" id="NSJZ01000002">
    <property type="protein sequence ID" value="PAU98125.1"/>
    <property type="molecule type" value="Genomic_DNA"/>
</dbReference>
<keyword evidence="6 10" id="KW-0418">Kinase</keyword>
<evidence type="ECO:0000313" key="11">
    <source>
        <dbReference type="Proteomes" id="UP000218023"/>
    </source>
</evidence>
<evidence type="ECO:0000256" key="5">
    <source>
        <dbReference type="ARBA" id="ARBA00022741"/>
    </source>
</evidence>
<dbReference type="InterPro" id="IPR036097">
    <property type="entry name" value="HisK_dim/P_sf"/>
</dbReference>
<dbReference type="PROSITE" id="PS50109">
    <property type="entry name" value="HIS_KIN"/>
    <property type="match status" value="1"/>
</dbReference>
<evidence type="ECO:0000313" key="10">
    <source>
        <dbReference type="EMBL" id="PAU98125.1"/>
    </source>
</evidence>
<dbReference type="InterPro" id="IPR005467">
    <property type="entry name" value="His_kinase_dom"/>
</dbReference>
<dbReference type="GO" id="GO:0005524">
    <property type="term" value="F:ATP binding"/>
    <property type="evidence" value="ECO:0007669"/>
    <property type="project" value="UniProtKB-KW"/>
</dbReference>
<dbReference type="InterPro" id="IPR004358">
    <property type="entry name" value="Sig_transdc_His_kin-like_C"/>
</dbReference>
<sequence>MTGAFIPADPGVVLAALPAPVATFDAQGRWSGLNEAAELWLNLSERGVAGLSADDPALIARLRVEPELGPLVAQAAQAGESVLHPRVRFEISDRAGRWTARRAGLDLAPLPDGGVVALIRPEPEAEVDASPRRAARSAIGMAEMLAHEIKNPLAGIRGAAQLLSENLGPEDRELTDLIVAESRRIVALLEEVERFGDTTLPQLRPVNVHDILDRARRSMALGGAAPKIVADYDPSLPPALVDPGRIMQVVLNLLRNAAEALAREARAPDDPRGPALIRLRTAYDRDVRGPHGTALPLQVEVEDNGPGVPEAIADQIFEPFVSGRENGTGLGLALVGKIVTEHGGLIRVDSRPGRTLFRVSLPLAGKGAAPWTEPY</sequence>
<dbReference type="SUPFAM" id="SSF55874">
    <property type="entry name" value="ATPase domain of HSP90 chaperone/DNA topoisomerase II/histidine kinase"/>
    <property type="match status" value="1"/>
</dbReference>
<dbReference type="Gene3D" id="3.30.565.10">
    <property type="entry name" value="Histidine kinase-like ATPase, C-terminal domain"/>
    <property type="match status" value="1"/>
</dbReference>
<proteinExistence type="predicted"/>
<evidence type="ECO:0000256" key="6">
    <source>
        <dbReference type="ARBA" id="ARBA00022777"/>
    </source>
</evidence>
<accession>A0A2A2GMQ8</accession>
<keyword evidence="4" id="KW-0808">Transferase</keyword>
<dbReference type="Gene3D" id="1.10.287.130">
    <property type="match status" value="1"/>
</dbReference>
<dbReference type="OrthoDB" id="9789238at2"/>
<evidence type="ECO:0000256" key="1">
    <source>
        <dbReference type="ARBA" id="ARBA00000085"/>
    </source>
</evidence>
<evidence type="ECO:0000259" key="9">
    <source>
        <dbReference type="PROSITE" id="PS50109"/>
    </source>
</evidence>
<name>A0A2A2GMQ8_9RHOB</name>
<reference evidence="10 11" key="1">
    <citation type="submission" date="2017-09" db="EMBL/GenBank/DDBJ databases">
        <title>Paracoccus alkalisoli sp. nov., isolated from saline alkaline soil.</title>
        <authorList>
            <person name="Dong X."/>
            <person name="Zhang G."/>
        </authorList>
    </citation>
    <scope>NUCLEOTIDE SEQUENCE [LARGE SCALE GENOMIC DNA]</scope>
    <source>
        <strain evidence="10 11">WN007</strain>
    </source>
</reference>
<dbReference type="EC" id="2.7.13.3" evidence="2"/>
<keyword evidence="3" id="KW-0597">Phosphoprotein</keyword>
<comment type="catalytic activity">
    <reaction evidence="1">
        <text>ATP + protein L-histidine = ADP + protein N-phospho-L-histidine.</text>
        <dbReference type="EC" id="2.7.13.3"/>
    </reaction>
</comment>
<keyword evidence="8" id="KW-0902">Two-component regulatory system</keyword>
<comment type="caution">
    <text evidence="10">The sequence shown here is derived from an EMBL/GenBank/DDBJ whole genome shotgun (WGS) entry which is preliminary data.</text>
</comment>
<keyword evidence="5" id="KW-0547">Nucleotide-binding</keyword>
<dbReference type="SUPFAM" id="SSF47384">
    <property type="entry name" value="Homodimeric domain of signal transducing histidine kinase"/>
    <property type="match status" value="1"/>
</dbReference>
<dbReference type="PANTHER" id="PTHR43065">
    <property type="entry name" value="SENSOR HISTIDINE KINASE"/>
    <property type="match status" value="1"/>
</dbReference>
<keyword evidence="7" id="KW-0067">ATP-binding</keyword>
<dbReference type="PRINTS" id="PR00344">
    <property type="entry name" value="BCTRLSENSOR"/>
</dbReference>
<dbReference type="CDD" id="cd00082">
    <property type="entry name" value="HisKA"/>
    <property type="match status" value="1"/>
</dbReference>
<dbReference type="RefSeq" id="WP_095638812.1">
    <property type="nucleotide sequence ID" value="NZ_NSJZ01000002.1"/>
</dbReference>
<dbReference type="PANTHER" id="PTHR43065:SF10">
    <property type="entry name" value="PEROXIDE STRESS-ACTIVATED HISTIDINE KINASE MAK3"/>
    <property type="match status" value="1"/>
</dbReference>
<dbReference type="SMART" id="SM00388">
    <property type="entry name" value="HisKA"/>
    <property type="match status" value="1"/>
</dbReference>
<dbReference type="SMART" id="SM00387">
    <property type="entry name" value="HATPase_c"/>
    <property type="match status" value="1"/>
</dbReference>
<dbReference type="Proteomes" id="UP000218023">
    <property type="component" value="Unassembled WGS sequence"/>
</dbReference>
<protein>
    <recommendedName>
        <fullName evidence="2">histidine kinase</fullName>
        <ecNumber evidence="2">2.7.13.3</ecNumber>
    </recommendedName>
</protein>
<dbReference type="Pfam" id="PF02518">
    <property type="entry name" value="HATPase_c"/>
    <property type="match status" value="1"/>
</dbReference>
<organism evidence="10 11">
    <name type="scientific">Paracoccus salipaludis</name>
    <dbReference type="NCBI Taxonomy" id="2032623"/>
    <lineage>
        <taxon>Bacteria</taxon>
        <taxon>Pseudomonadati</taxon>
        <taxon>Pseudomonadota</taxon>
        <taxon>Alphaproteobacteria</taxon>
        <taxon>Rhodobacterales</taxon>
        <taxon>Paracoccaceae</taxon>
        <taxon>Paracoccus</taxon>
    </lineage>
</organism>
<evidence type="ECO:0000256" key="3">
    <source>
        <dbReference type="ARBA" id="ARBA00022553"/>
    </source>
</evidence>
<evidence type="ECO:0000256" key="2">
    <source>
        <dbReference type="ARBA" id="ARBA00012438"/>
    </source>
</evidence>
<evidence type="ECO:0000256" key="7">
    <source>
        <dbReference type="ARBA" id="ARBA00022840"/>
    </source>
</evidence>
<gene>
    <name evidence="10" type="ORF">CK240_02700</name>
</gene>
<dbReference type="InterPro" id="IPR003594">
    <property type="entry name" value="HATPase_dom"/>
</dbReference>
<dbReference type="AlphaFoldDB" id="A0A2A2GMQ8"/>